<accession>A0ABT8XL91</accession>
<gene>
    <name evidence="1" type="ORF">GB928_025195</name>
</gene>
<evidence type="ECO:0000313" key="2">
    <source>
        <dbReference type="Proteomes" id="UP001177080"/>
    </source>
</evidence>
<name>A0ABT8XL91_9HYPH</name>
<dbReference type="RefSeq" id="WP_244763598.1">
    <property type="nucleotide sequence ID" value="NZ_JALJCJ010000008.1"/>
</dbReference>
<comment type="caution">
    <text evidence="1">The sequence shown here is derived from an EMBL/GenBank/DDBJ whole genome shotgun (WGS) entry which is preliminary data.</text>
</comment>
<keyword evidence="2" id="KW-1185">Reference proteome</keyword>
<reference evidence="1" key="1">
    <citation type="submission" date="2022-04" db="EMBL/GenBank/DDBJ databases">
        <title>Shinella lacus sp. nov., a novel member of the genus Shinella from water.</title>
        <authorList>
            <person name="Deng Y."/>
        </authorList>
    </citation>
    <scope>NUCLEOTIDE SEQUENCE</scope>
    <source>
        <strain evidence="1">JCM 31239</strain>
    </source>
</reference>
<sequence length="862" mass="95182">MLLIPSIDRVGKVTVYADDTLFYRFYPVADAPRLRMDDTGDPVFLLLSYALSDEDRAANPGLPSGGGYLSFDTSFEPTPAELSAVREALAPRVAAEWNRLRNGTPQEQAQPGVAGTSEPPAIELASPTWTEGVVSMDAPTDAQLIEARVAESAPSLLAGNIASFSMDLTPAGAAFMEQTLLADDEAADETPIQIAYDLRFWARLPPARIHLEVNAERMYKYIEEQFRGRHVEVCTGYDYSNADVDTESLTLSGAVTVQIDTGSGSLPEEVIAELRAYAFDLVKQLVQHSFFSLEGGGEAAPAPQRGADGRPIIMPLRHRMLGRHKLVRKQIDEQTMSIKLDLEQSSVVPWTIFPRGTLQTLLPGELAARRRHVRKLRLNDPFFATIETAIEVFAEFALIDHVEVELAYEATDERGNPHATGTVLSFRDGTPQVWRTAVVGGIREYRWRQRSVLTGGRVGAFSEWTVTHAPRVPISIEAPGMLEVSVVSGAIDYETLVRSVQVTLAYEDIASGVPREETVAILDAQKPSMTYMRQIDATQTHPVLAKVRFDLQSGDVIENAEWVPVQGRQLVVNQPSEAVLEVSLLPSGNGWADVVAVLVDLAYEDHTNDVSIRDTFTLRSLDAFVTWSVYLRDRARRGYRYRWTASFANGDLVEQGWQDNPGDPVLPVRIQRSGITVTVVADALEFSDCPLTEVTIVHDVPGGASETLVFRNKAPQTWHVEAPTGSPAAFRYRVTHFPVGRDPVQLAERRESDTMIVLPPYLAVSAGELKVQILATLVDFTVTPIVAVDLKYQDPDNDLDLSQSLTLTIDEQAASWITPTRDFRVTGFRSRITYFLADGTEKQGEWVANTIPRIVVPAYRPA</sequence>
<dbReference type="Proteomes" id="UP001177080">
    <property type="component" value="Unassembled WGS sequence"/>
</dbReference>
<proteinExistence type="predicted"/>
<protein>
    <submittedName>
        <fullName evidence="1">Uncharacterized protein</fullName>
    </submittedName>
</protein>
<evidence type="ECO:0000313" key="1">
    <source>
        <dbReference type="EMBL" id="MDO6124494.1"/>
    </source>
</evidence>
<dbReference type="EMBL" id="WHSC02000013">
    <property type="protein sequence ID" value="MDO6124494.1"/>
    <property type="molecule type" value="Genomic_DNA"/>
</dbReference>
<organism evidence="1 2">
    <name type="scientific">Shinella curvata</name>
    <dbReference type="NCBI Taxonomy" id="1817964"/>
    <lineage>
        <taxon>Bacteria</taxon>
        <taxon>Pseudomonadati</taxon>
        <taxon>Pseudomonadota</taxon>
        <taxon>Alphaproteobacteria</taxon>
        <taxon>Hyphomicrobiales</taxon>
        <taxon>Rhizobiaceae</taxon>
        <taxon>Shinella</taxon>
    </lineage>
</organism>